<dbReference type="Proteomes" id="UP000253529">
    <property type="component" value="Unassembled WGS sequence"/>
</dbReference>
<sequence length="191" mass="20551">MATDLATKEALTVDFARTAQAIRLRRNGWTPNNARLPVLLYRSVRLGEAGPDLASAFEALFRRNGWPPAWRNGVYGCHHYHSNAHEALGFAAGSAKLVLGGPDGLEADVEAGDVLVLPAGTGHCRLQASADLVVVGAYPPGARWDLCRAAPSPEQTERMRALPVPASDPVGGVSGPLTERWRQEAWLARLR</sequence>
<gene>
    <name evidence="1" type="ORF">DFR50_11812</name>
</gene>
<dbReference type="AlphaFoldDB" id="A0A366F8S9"/>
<accession>A0A366F8S9</accession>
<organism evidence="1 2">
    <name type="scientific">Roseiarcus fermentans</name>
    <dbReference type="NCBI Taxonomy" id="1473586"/>
    <lineage>
        <taxon>Bacteria</taxon>
        <taxon>Pseudomonadati</taxon>
        <taxon>Pseudomonadota</taxon>
        <taxon>Alphaproteobacteria</taxon>
        <taxon>Hyphomicrobiales</taxon>
        <taxon>Roseiarcaceae</taxon>
        <taxon>Roseiarcus</taxon>
    </lineage>
</organism>
<dbReference type="RefSeq" id="WP_245427852.1">
    <property type="nucleotide sequence ID" value="NZ_QNRK01000018.1"/>
</dbReference>
<evidence type="ECO:0000313" key="1">
    <source>
        <dbReference type="EMBL" id="RBP10526.1"/>
    </source>
</evidence>
<protein>
    <submittedName>
        <fullName evidence="1">Uncharacterized protein YjlB</fullName>
    </submittedName>
</protein>
<dbReference type="PIRSF" id="PIRSF019307">
    <property type="entry name" value="UCP019307"/>
    <property type="match status" value="1"/>
</dbReference>
<dbReference type="EMBL" id="QNRK01000018">
    <property type="protein sequence ID" value="RBP10526.1"/>
    <property type="molecule type" value="Genomic_DNA"/>
</dbReference>
<comment type="caution">
    <text evidence="1">The sequence shown here is derived from an EMBL/GenBank/DDBJ whole genome shotgun (WGS) entry which is preliminary data.</text>
</comment>
<dbReference type="PANTHER" id="PTHR36448:SF2">
    <property type="entry name" value="CUPIN TYPE-1 DOMAIN-CONTAINING PROTEIN"/>
    <property type="match status" value="1"/>
</dbReference>
<reference evidence="1 2" key="1">
    <citation type="submission" date="2018-06" db="EMBL/GenBank/DDBJ databases">
        <title>Genomic Encyclopedia of Type Strains, Phase IV (KMG-IV): sequencing the most valuable type-strain genomes for metagenomic binning, comparative biology and taxonomic classification.</title>
        <authorList>
            <person name="Goeker M."/>
        </authorList>
    </citation>
    <scope>NUCLEOTIDE SEQUENCE [LARGE SCALE GENOMIC DNA]</scope>
    <source>
        <strain evidence="1 2">DSM 24875</strain>
    </source>
</reference>
<dbReference type="InterPro" id="IPR014710">
    <property type="entry name" value="RmlC-like_jellyroll"/>
</dbReference>
<evidence type="ECO:0000313" key="2">
    <source>
        <dbReference type="Proteomes" id="UP000253529"/>
    </source>
</evidence>
<dbReference type="SUPFAM" id="SSF51182">
    <property type="entry name" value="RmlC-like cupins"/>
    <property type="match status" value="1"/>
</dbReference>
<keyword evidence="2" id="KW-1185">Reference proteome</keyword>
<dbReference type="PANTHER" id="PTHR36448">
    <property type="entry name" value="BLR7373 PROTEIN"/>
    <property type="match status" value="1"/>
</dbReference>
<dbReference type="InterPro" id="IPR011051">
    <property type="entry name" value="RmlC_Cupin_sf"/>
</dbReference>
<dbReference type="Gene3D" id="2.60.120.10">
    <property type="entry name" value="Jelly Rolls"/>
    <property type="match status" value="1"/>
</dbReference>
<dbReference type="CDD" id="cd02219">
    <property type="entry name" value="cupin_YjlB-like"/>
    <property type="match status" value="1"/>
</dbReference>
<dbReference type="InterPro" id="IPR047121">
    <property type="entry name" value="YjiB-like"/>
</dbReference>
<name>A0A366F8S9_9HYPH</name>
<dbReference type="InterPro" id="IPR014500">
    <property type="entry name" value="UCP019307_cupin"/>
</dbReference>
<proteinExistence type="predicted"/>